<accession>A0A6G1KXM1</accession>
<gene>
    <name evidence="1" type="ORF">EJ03DRAFT_331572</name>
</gene>
<dbReference type="SUPFAM" id="SSF75304">
    <property type="entry name" value="Amidase signature (AS) enzymes"/>
    <property type="match status" value="1"/>
</dbReference>
<proteinExistence type="predicted"/>
<dbReference type="AlphaFoldDB" id="A0A6G1KXM1"/>
<organism evidence="1 2">
    <name type="scientific">Teratosphaeria nubilosa</name>
    <dbReference type="NCBI Taxonomy" id="161662"/>
    <lineage>
        <taxon>Eukaryota</taxon>
        <taxon>Fungi</taxon>
        <taxon>Dikarya</taxon>
        <taxon>Ascomycota</taxon>
        <taxon>Pezizomycotina</taxon>
        <taxon>Dothideomycetes</taxon>
        <taxon>Dothideomycetidae</taxon>
        <taxon>Mycosphaerellales</taxon>
        <taxon>Teratosphaeriaceae</taxon>
        <taxon>Teratosphaeria</taxon>
    </lineage>
</organism>
<reference evidence="1" key="1">
    <citation type="journal article" date="2020" name="Stud. Mycol.">
        <title>101 Dothideomycetes genomes: a test case for predicting lifestyles and emergence of pathogens.</title>
        <authorList>
            <person name="Haridas S."/>
            <person name="Albert R."/>
            <person name="Binder M."/>
            <person name="Bloem J."/>
            <person name="Labutti K."/>
            <person name="Salamov A."/>
            <person name="Andreopoulos B."/>
            <person name="Baker S."/>
            <person name="Barry K."/>
            <person name="Bills G."/>
            <person name="Bluhm B."/>
            <person name="Cannon C."/>
            <person name="Castanera R."/>
            <person name="Culley D."/>
            <person name="Daum C."/>
            <person name="Ezra D."/>
            <person name="Gonzalez J."/>
            <person name="Henrissat B."/>
            <person name="Kuo A."/>
            <person name="Liang C."/>
            <person name="Lipzen A."/>
            <person name="Lutzoni F."/>
            <person name="Magnuson J."/>
            <person name="Mondo S."/>
            <person name="Nolan M."/>
            <person name="Ohm R."/>
            <person name="Pangilinan J."/>
            <person name="Park H.-J."/>
            <person name="Ramirez L."/>
            <person name="Alfaro M."/>
            <person name="Sun H."/>
            <person name="Tritt A."/>
            <person name="Yoshinaga Y."/>
            <person name="Zwiers L.-H."/>
            <person name="Turgeon B."/>
            <person name="Goodwin S."/>
            <person name="Spatafora J."/>
            <person name="Crous P."/>
            <person name="Grigoriev I."/>
        </authorList>
    </citation>
    <scope>NUCLEOTIDE SEQUENCE</scope>
    <source>
        <strain evidence="1">CBS 116005</strain>
    </source>
</reference>
<sequence length="66" mass="7225">MTIPYLDADKTLDAEYHRDDVTYAPPYVPEQFEGMPTGIQLLGRPHKDGELVAMAPIVLGALGVRA</sequence>
<evidence type="ECO:0008006" key="3">
    <source>
        <dbReference type="Google" id="ProtNLM"/>
    </source>
</evidence>
<evidence type="ECO:0000313" key="2">
    <source>
        <dbReference type="Proteomes" id="UP000799436"/>
    </source>
</evidence>
<name>A0A6G1KXM1_9PEZI</name>
<keyword evidence="2" id="KW-1185">Reference proteome</keyword>
<evidence type="ECO:0000313" key="1">
    <source>
        <dbReference type="EMBL" id="KAF2764794.1"/>
    </source>
</evidence>
<dbReference type="InterPro" id="IPR036928">
    <property type="entry name" value="AS_sf"/>
</dbReference>
<protein>
    <recommendedName>
        <fullName evidence="3">Amidase domain-containing protein</fullName>
    </recommendedName>
</protein>
<dbReference type="Proteomes" id="UP000799436">
    <property type="component" value="Unassembled WGS sequence"/>
</dbReference>
<dbReference type="OrthoDB" id="6428749at2759"/>
<dbReference type="EMBL" id="ML995910">
    <property type="protein sequence ID" value="KAF2764794.1"/>
    <property type="molecule type" value="Genomic_DNA"/>
</dbReference>